<feature type="domain" description="Methyltransferase" evidence="2">
    <location>
        <begin position="70"/>
        <end position="163"/>
    </location>
</feature>
<dbReference type="GO" id="GO:0032259">
    <property type="term" value="P:methylation"/>
    <property type="evidence" value="ECO:0007669"/>
    <property type="project" value="UniProtKB-KW"/>
</dbReference>
<comment type="caution">
    <text evidence="3">The sequence shown here is derived from an EMBL/GenBank/DDBJ whole genome shotgun (WGS) entry which is preliminary data.</text>
</comment>
<dbReference type="GO" id="GO:0008168">
    <property type="term" value="F:methyltransferase activity"/>
    <property type="evidence" value="ECO:0007669"/>
    <property type="project" value="UniProtKB-KW"/>
</dbReference>
<keyword evidence="3" id="KW-0489">Methyltransferase</keyword>
<sequence>MLNSNTDKEWEKFGKDDPYFGVFAHDNFRRINLTDENKEEFFKSGVNYIDAVLEKIRQHIDQAFTIKKALDFGCGVGRLVIPLANVAKEVTGVDVSDSMLNEAKKNCEARLIKNVVFVKSDDSLSLLNGKYDFIHSFIVFQHIPVTRGEQIFKNLLAHLESDGVCVVHFTYARNYTIKKLVPFVKKYIPFSSNLINLIMGRKFFAPQMQMNCYDVNRLFLTIQKANVFECYTEFTNHGGELGIVVYFKKPKIA</sequence>
<gene>
    <name evidence="3" type="ORF">NP596_09440</name>
</gene>
<name>A0ABT1U4H7_9GAMM</name>
<dbReference type="RefSeq" id="WP_256615080.1">
    <property type="nucleotide sequence ID" value="NZ_JANIBK010000039.1"/>
</dbReference>
<dbReference type="CDD" id="cd02440">
    <property type="entry name" value="AdoMet_MTases"/>
    <property type="match status" value="1"/>
</dbReference>
<keyword evidence="1" id="KW-0808">Transferase</keyword>
<dbReference type="Pfam" id="PF13649">
    <property type="entry name" value="Methyltransf_25"/>
    <property type="match status" value="1"/>
</dbReference>
<evidence type="ECO:0000313" key="4">
    <source>
        <dbReference type="Proteomes" id="UP001524586"/>
    </source>
</evidence>
<accession>A0ABT1U4H7</accession>
<evidence type="ECO:0000259" key="2">
    <source>
        <dbReference type="Pfam" id="PF13649"/>
    </source>
</evidence>
<dbReference type="Proteomes" id="UP001524586">
    <property type="component" value="Unassembled WGS sequence"/>
</dbReference>
<dbReference type="InterPro" id="IPR041698">
    <property type="entry name" value="Methyltransf_25"/>
</dbReference>
<organism evidence="3 4">
    <name type="scientific">Methylomonas rivi</name>
    <dbReference type="NCBI Taxonomy" id="2952226"/>
    <lineage>
        <taxon>Bacteria</taxon>
        <taxon>Pseudomonadati</taxon>
        <taxon>Pseudomonadota</taxon>
        <taxon>Gammaproteobacteria</taxon>
        <taxon>Methylococcales</taxon>
        <taxon>Methylococcaceae</taxon>
        <taxon>Methylomonas</taxon>
    </lineage>
</organism>
<evidence type="ECO:0000256" key="1">
    <source>
        <dbReference type="ARBA" id="ARBA00022679"/>
    </source>
</evidence>
<dbReference type="SUPFAM" id="SSF53335">
    <property type="entry name" value="S-adenosyl-L-methionine-dependent methyltransferases"/>
    <property type="match status" value="1"/>
</dbReference>
<dbReference type="Gene3D" id="3.40.50.150">
    <property type="entry name" value="Vaccinia Virus protein VP39"/>
    <property type="match status" value="1"/>
</dbReference>
<dbReference type="PANTHER" id="PTHR43861">
    <property type="entry name" value="TRANS-ACONITATE 2-METHYLTRANSFERASE-RELATED"/>
    <property type="match status" value="1"/>
</dbReference>
<protein>
    <submittedName>
        <fullName evidence="3">Methyltransferase domain-containing protein</fullName>
    </submittedName>
</protein>
<evidence type="ECO:0000313" key="3">
    <source>
        <dbReference type="EMBL" id="MCQ8128682.1"/>
    </source>
</evidence>
<dbReference type="EMBL" id="JANIBK010000039">
    <property type="protein sequence ID" value="MCQ8128682.1"/>
    <property type="molecule type" value="Genomic_DNA"/>
</dbReference>
<reference evidence="3 4" key="1">
    <citation type="submission" date="2022-07" db="EMBL/GenBank/DDBJ databases">
        <title>Methylomonas rivi sp. nov., Methylomonas rosea sp. nov., Methylomonas aureus sp. nov. and Methylomonas subterranea sp. nov., four novel methanotrophs isolated from a freshwater creek and the deep terrestrial subsurface.</title>
        <authorList>
            <person name="Abin C."/>
            <person name="Sankaranarayanan K."/>
            <person name="Garner C."/>
            <person name="Sindelar R."/>
            <person name="Kotary K."/>
            <person name="Garner R."/>
            <person name="Barclay S."/>
            <person name="Lawson P."/>
            <person name="Krumholz L."/>
        </authorList>
    </citation>
    <scope>NUCLEOTIDE SEQUENCE [LARGE SCALE GENOMIC DNA]</scope>
    <source>
        <strain evidence="3 4">WSC-6</strain>
    </source>
</reference>
<dbReference type="InterPro" id="IPR029063">
    <property type="entry name" value="SAM-dependent_MTases_sf"/>
</dbReference>
<keyword evidence="4" id="KW-1185">Reference proteome</keyword>
<proteinExistence type="predicted"/>